<dbReference type="InterPro" id="IPR025592">
    <property type="entry name" value="DUF4347"/>
</dbReference>
<dbReference type="NCBIfam" id="NF041518">
    <property type="entry name" value="choice_anch_Q"/>
    <property type="match status" value="2"/>
</dbReference>
<evidence type="ECO:0000313" key="7">
    <source>
        <dbReference type="Proteomes" id="UP000295717"/>
    </source>
</evidence>
<evidence type="ECO:0000256" key="4">
    <source>
        <dbReference type="SAM" id="MobiDB-lite"/>
    </source>
</evidence>
<dbReference type="GO" id="GO:0007154">
    <property type="term" value="P:cell communication"/>
    <property type="evidence" value="ECO:0007669"/>
    <property type="project" value="InterPro"/>
</dbReference>
<dbReference type="InterPro" id="IPR044060">
    <property type="entry name" value="Bacterial_rp_domain"/>
</dbReference>
<dbReference type="GO" id="GO:0005509">
    <property type="term" value="F:calcium ion binding"/>
    <property type="evidence" value="ECO:0007669"/>
    <property type="project" value="InterPro"/>
</dbReference>
<dbReference type="Pfam" id="PF12951">
    <property type="entry name" value="PATR"/>
    <property type="match status" value="4"/>
</dbReference>
<protein>
    <submittedName>
        <fullName evidence="6">Autotransporter-like protein</fullName>
    </submittedName>
</protein>
<dbReference type="InterPro" id="IPR011050">
    <property type="entry name" value="Pectin_lyase_fold/virulence"/>
</dbReference>
<dbReference type="Gene3D" id="2.60.40.2700">
    <property type="match status" value="1"/>
</dbReference>
<dbReference type="Pfam" id="PF18998">
    <property type="entry name" value="Flg_new_2"/>
    <property type="match status" value="3"/>
</dbReference>
<dbReference type="SUPFAM" id="SSF141072">
    <property type="entry name" value="CalX-like"/>
    <property type="match status" value="2"/>
</dbReference>
<evidence type="ECO:0000256" key="1">
    <source>
        <dbReference type="ARBA" id="ARBA00022729"/>
    </source>
</evidence>
<name>A0A4R3N243_9GAMM</name>
<dbReference type="Pfam" id="PF14252">
    <property type="entry name" value="DUF4347"/>
    <property type="match status" value="1"/>
</dbReference>
<evidence type="ECO:0000259" key="5">
    <source>
        <dbReference type="PROSITE" id="PS50268"/>
    </source>
</evidence>
<keyword evidence="7" id="KW-1185">Reference proteome</keyword>
<dbReference type="InterPro" id="IPR059226">
    <property type="entry name" value="Choice_anch_Q_dom"/>
</dbReference>
<dbReference type="NCBIfam" id="NF041766">
    <property type="entry name" value="choice_anch_U"/>
    <property type="match status" value="1"/>
</dbReference>
<dbReference type="SUPFAM" id="SSF51126">
    <property type="entry name" value="Pectin lyase-like"/>
    <property type="match status" value="5"/>
</dbReference>
<keyword evidence="3" id="KW-0106">Calcium</keyword>
<dbReference type="Gene3D" id="2.60.40.1220">
    <property type="match status" value="1"/>
</dbReference>
<evidence type="ECO:0000256" key="2">
    <source>
        <dbReference type="ARBA" id="ARBA00022737"/>
    </source>
</evidence>
<dbReference type="NCBIfam" id="TIGR02601">
    <property type="entry name" value="autotrns_rpt"/>
    <property type="match status" value="2"/>
</dbReference>
<dbReference type="InterPro" id="IPR053784">
    <property type="entry name" value="Choice_anch_U_dom"/>
</dbReference>
<reference evidence="6 7" key="1">
    <citation type="submission" date="2019-03" db="EMBL/GenBank/DDBJ databases">
        <title>Genomic Encyclopedia of Type Strains, Phase IV (KMG-IV): sequencing the most valuable type-strain genomes for metagenomic binning, comparative biology and taxonomic classification.</title>
        <authorList>
            <person name="Goeker M."/>
        </authorList>
    </citation>
    <scope>NUCLEOTIDE SEQUENCE [LARGE SCALE GENOMIC DNA]</scope>
    <source>
        <strain evidence="6 7">DSM 13587</strain>
    </source>
</reference>
<keyword evidence="1" id="KW-0732">Signal</keyword>
<dbReference type="Pfam" id="PF03160">
    <property type="entry name" value="Calx-beta"/>
    <property type="match status" value="2"/>
</dbReference>
<accession>A0A4R3N243</accession>
<dbReference type="Gene3D" id="2.60.40.2030">
    <property type="match status" value="2"/>
</dbReference>
<keyword evidence="2" id="KW-0677">Repeat</keyword>
<dbReference type="SMART" id="SM00237">
    <property type="entry name" value="Calx_beta"/>
    <property type="match status" value="1"/>
</dbReference>
<dbReference type="Proteomes" id="UP000295717">
    <property type="component" value="Unassembled WGS sequence"/>
</dbReference>
<dbReference type="GO" id="GO:0007156">
    <property type="term" value="P:homophilic cell adhesion via plasma membrane adhesion molecules"/>
    <property type="evidence" value="ECO:0007669"/>
    <property type="project" value="InterPro"/>
</dbReference>
<dbReference type="InterPro" id="IPR038081">
    <property type="entry name" value="CalX-like_sf"/>
</dbReference>
<proteinExistence type="predicted"/>
<dbReference type="InterPro" id="IPR014755">
    <property type="entry name" value="Cu-Rt/internalin_Ig-like"/>
</dbReference>
<dbReference type="InterPro" id="IPR002126">
    <property type="entry name" value="Cadherin-like_dom"/>
</dbReference>
<dbReference type="SUPFAM" id="SSF49313">
    <property type="entry name" value="Cadherin-like"/>
    <property type="match status" value="2"/>
</dbReference>
<sequence>MLAMNSLKSMRSPGTWRAAGAALWLLSLILTGAPVTASILSTSPPVREAAFIDTGLADWQVLRDGVKPGVEVVLLDAGADGLAQMAAWAQGRSGYDAIHLLSHGNSGVIKLGALTLSSDNLQQHSDTLTRIGSALTEDGDFLVYGCEVAEGQTGVEFVRKLAQATGADVAASDDLTGASGLGGDWILESVLSLSSEVSTPSIFIMAYNQVLDTIDLLSHGTSASPITWDGTSGSDIFSISIINDNQYEYAWGVASNKGVGIEDEIHTHNIITNFQAATDRFDFTSVIASFDPGTVTFEAQPTFLSSDNILKRTPDITNVVIVTPAKESAGDASTTATTGTDGTFINVVGNNGDWYNFFLPGVIYTDLTINNFFPSVNTAPTLTATGIGTAFIEGEGGGIDVFAGVTADTGDGSETFTGATLTVTGVTDTTEYLIIAGTQVALTDATSGTITGVGSYAVSMAGGTATVTLSGMTASNDQMGGLIDGIQYFNSDASVTAGNRVVTLTGITDSGASSNSAVLNIAATVVVVDVSNATLVVNVGTDSDSIGSSLANDLTDNGGLTLREAMHWADFTGGADFIELRTNVTLNAANFDLPFIRGYTLIKGNGFKIDGAAYAGFSMGEQSGSRMVLEDIELTNFSDDNNFFAGAAFLSLNAPGTLSAAIRDVSFYGNNSTGGIGGGVVSVSADTANTLILVDIQNSRFLNNDVSNNKGVIAVNSMNAGTAVVNVTSSAIYDNSGPAAIDAYTLGAGNSIYMNVSNSSVAGNVVGVNLDPAGGTISVNILNSIVVDNTTANIVGSTNSQSSLTTNSSVNFVNSGSGDYRLAAAASNALNVGDAHYLTGSLDVRGLQRVRNGAVDIGAYESWLNGAAPSVDVNGSTGGVNYTNPASSGYTTGITVVDSAATVTQSDSETRIWKMSAALTGNVDGTSGADETLFLSDANLLAAQQSGIAVTGNNTATLTLIGGDTLADFQAVLRNIQYKNVDSTPTTGARTVTITVDDDATASATATITVTTAVAPTVALSINNATVAEAAGSSTITATLSATASTDTTITLTPSGTATGSGTDYTLSSTTITITAGNTTGTATLSAVQDALDEDDETVILDITGVSGGGGATESGSQQQTITITDDDPTPSLSIADVSQAEGNSDTYMTFTVTLSAASGKTVTVNYATSDGTATVGDDYAGVSDIPLSFAAGETSKTFDVLIGGDTTTEADETFTVTLSNPSNATISDATATGTITNDDIPNAAPTDISLSNATLSVYDGSNATVGTLTSTDANGGDTHTYTLVSGTGDTHNASFNISGDSLRANDASALTAGSYSVRIRSTDSGAGHLTYAKAFTITVTDTLIVTVAAIDASAPAGSYAADLADGGGLDLREALALAGGGGKTIGFDAGLSGQTITLGGGYAVAAGTTFDADTVGTLTITGQTLSLAGAFSVTNGTGDTLTINSHLADNGSDTSALTKNGAGTLVLGGTNNTSSTGLNTIMASAGRLQISAATNLGTDGVTLSGGVTFATAGNTLTATNTFAIDTGGAFFNQTGGGHLTLSNQVSGDGLLTKTGGGSMTLSGNNDALAGGVTINNGTVNATSTVESLGYGSVTLGGGMLVLTDAGTIANDITVSGAATISNSDAVTLSGVISGSGILTKTGAGNLTLAGANTYSGGTTVSSGTLIGTSTSLQGAMTNNATVEFAQAADGTYSGIMSGTGGLTKTGAGTLTLSGANTYTGATTVSAGTLLIQGSLAGSVAATAGTRLGATGGVGTTGSVATGALTIAAGGTLAAEINGTTAGTGYDQMNVTGAVNVSGATLALTLGFTPAAGNSFILINNDSTDAMTGAFSTVTVGGTPVTVTSNRFTTGGLIYEISTSGGTDSNDLTLTVVDTTAPTVQSVAAPANATYKIGDTLDFIVTFSEAVTISGTPSIALTLDTGGTVQANLNGTVTNSTTGTFRHTVIAGNLDLNGIGVATAITPNSATIRDAASNAMTNFAFTPPTTTGVLVDGVRPDKAAVNPITASDTDNDGTYDASETLTLTFTEAVDATHVIVGNLTVSNGHSLGTGAGLTPNTGHAASFTLTLGTGPTLAVGDTLTLTAANVVDQAGNQASGDVVFTVPTLNAAPVASAVTLTGTAAAGQTLTGTYTFTDANSDAENTGGGGSSYRLVRSADNDVATTGDNTDAVTATATGGAPGSDTYVPVAADIGQYLFYCVTPAASAGTSPGSEVCSSAVGPVCLSATATVTSSADSGAGSLRQALVEVCGGGAIGFDATTFAAPQTITLASELTVGKHVTVNGGTARNVTVSGNNAVRVFHVNDGANLTLNDLSVVNGRVTATGGGGIDNGTGSLTLNRVSLADNVATGVNGGALYQAPGGSATLNECLVRGNSTTASGGALFNDGTLSLRNTTVTSNHSDTNGGGLFNNLNATATVTNGTFQGNTATTAGGALFNHGSNASSNLTLKNTLLAGNTATNGTNCSGTVGNDGHNLDDGTSCAFGSANGSLSSTNPSLGTFDTTTGTFPLLAASPAIDAGTNTGCPTTDQRGIARPQGTSCDIGAYEEASPINGSCGTANQPAISAPTTNLCAAGRASPVSGSGPWAWSCQGLAGGTTASCAAPLRTWTATASVNGTGGSISPASQSVSHNARASFAVTPATGYGIASVSGCGGSLSGSLYTTGPITDNTCTVSASFSQNAVAGVCGSDHGKALSSTPTNLCATGSASGVSGTGPWTWTCAGTGGGAPANCAATTFHTVTATAGADGSISPTSRTVNDGGVTSFTVTPDNGFAIGTVSSDTCGGSLNGNLYTTGTVNAACTVTASFTATNTSTTIISVNPTPSKIGQPVTVSYSVSTPGAASDSVTVTAQDGTTCSGTAGGGSCTLTFNSAGTKTLIASYTGTAGKQNSASSGTNHLVADAPSLATPSLNSGVVGVPYAMQLVASGGHVTTATPYRFNATGLPAGFSLSTTGLLSGTGNTAATSSVVITVTDALNQTSPPQTLPLSLVNQLTVATTSLPAGLANARYEQTLEAVGGQTPYAWSLFSGSLPAGLTLDAATGELSGTPTDLGASAPFTIRVTDAANRTADQALTLTTTAPTVVETKNGSEVAANLTPEQGGNTCMLDDQQTLILNLGDSGAPAAPPTGTTLPYGLFKLTVQGCTPGQTRLTVRLVYPAALPAGTRYWKYGKTADNSADHWYVLPTAVIEGNTVSFTITDGGLGDDDLSANGSITDPGGPGGPVLGIGGAPGNGQVGSAYSAALSATSGTGPYNWSLAAGGLPPGVTLNPVTGALSGTPTLAGIFTFSVQLVDTGNGNTTVTQPYSVTIAAAGGGGPSPVNGTCGSAHNGLFYDLPTGALCASGTASAVSGSGPWTWSCLGSNGGSAASCRANRATATTYTVTTSASAGGTINPPSQVVNQGATATFTLTPATGYALSSVSGCGGTLHGTTYTTGVITGACIVSATFSPRQYTVTASAGPGGTIAPASRRVSHGLTASFTLTPADGYAIDQVSGCGGRLSGTTYTTAPVTAACTVTARFAVTSTWLGLVGDWDGDGTVTAGLYDPVSGRFALRNANRTGPADSVFRYGPMNAGWWPLAGDWDGDGVTTVGLYDPLSGTFYLRNAHTPGVADVTFRYGPKNAGWYPLAGDWNHDGIDTVGLYDPRTGIFFLRNTHTPGVADQHFRYGPLDPGWIPLVGDWNGDGTTTIGLYDGLAGLVYLRQTNTPGVANVIFRYGPVDNDWWPLGGDWNGDDTDTIGLFKPATGTFYLRDSNTAGMAEYPDENGFRITTPSAATP</sequence>
<feature type="compositionally biased region" description="Low complexity" evidence="4">
    <location>
        <begin position="1114"/>
        <end position="1124"/>
    </location>
</feature>
<dbReference type="EMBL" id="SMAO01000002">
    <property type="protein sequence ID" value="TCT22784.1"/>
    <property type="molecule type" value="Genomic_DNA"/>
</dbReference>
<dbReference type="PROSITE" id="PS50268">
    <property type="entry name" value="CADHERIN_2"/>
    <property type="match status" value="1"/>
</dbReference>
<dbReference type="InterPro" id="IPR013783">
    <property type="entry name" value="Ig-like_fold"/>
</dbReference>
<dbReference type="InterPro" id="IPR003644">
    <property type="entry name" value="Calx_beta"/>
</dbReference>
<gene>
    <name evidence="6" type="ORF">EDC35_102115</name>
</gene>
<evidence type="ECO:0000256" key="3">
    <source>
        <dbReference type="ARBA" id="ARBA00022837"/>
    </source>
</evidence>
<dbReference type="InterPro" id="IPR028994">
    <property type="entry name" value="Integrin_alpha_N"/>
</dbReference>
<dbReference type="Pfam" id="PF05345">
    <property type="entry name" value="He_PIG"/>
    <property type="match status" value="3"/>
</dbReference>
<dbReference type="InterPro" id="IPR015919">
    <property type="entry name" value="Cadherin-like_sf"/>
</dbReference>
<feature type="region of interest" description="Disordered" evidence="4">
    <location>
        <begin position="1105"/>
        <end position="1128"/>
    </location>
</feature>
<feature type="domain" description="Cadherin" evidence="5">
    <location>
        <begin position="1266"/>
        <end position="1358"/>
    </location>
</feature>
<dbReference type="GO" id="GO:0016020">
    <property type="term" value="C:membrane"/>
    <property type="evidence" value="ECO:0007669"/>
    <property type="project" value="InterPro"/>
</dbReference>
<dbReference type="Gene3D" id="2.60.40.10">
    <property type="entry name" value="Immunoglobulins"/>
    <property type="match status" value="3"/>
</dbReference>
<evidence type="ECO:0000313" key="6">
    <source>
        <dbReference type="EMBL" id="TCT22784.1"/>
    </source>
</evidence>
<organism evidence="6 7">
    <name type="scientific">Thiobaca trueperi</name>
    <dbReference type="NCBI Taxonomy" id="127458"/>
    <lineage>
        <taxon>Bacteria</taxon>
        <taxon>Pseudomonadati</taxon>
        <taxon>Pseudomonadota</taxon>
        <taxon>Gammaproteobacteria</taxon>
        <taxon>Chromatiales</taxon>
        <taxon>Chromatiaceae</taxon>
        <taxon>Thiobaca</taxon>
    </lineage>
</organism>
<dbReference type="SUPFAM" id="SSF69318">
    <property type="entry name" value="Integrin alpha N-terminal domain"/>
    <property type="match status" value="1"/>
</dbReference>
<comment type="caution">
    <text evidence="6">The sequence shown here is derived from an EMBL/GenBank/DDBJ whole genome shotgun (WGS) entry which is preliminary data.</text>
</comment>
<dbReference type="InterPro" id="IPR013425">
    <property type="entry name" value="Autotrns_rpt"/>
</dbReference>